<organism evidence="3 4">
    <name type="scientific">Cryobacterium arcticum</name>
    <dbReference type="NCBI Taxonomy" id="670052"/>
    <lineage>
        <taxon>Bacteria</taxon>
        <taxon>Bacillati</taxon>
        <taxon>Actinomycetota</taxon>
        <taxon>Actinomycetes</taxon>
        <taxon>Micrococcales</taxon>
        <taxon>Microbacteriaceae</taxon>
        <taxon>Cryobacterium</taxon>
    </lineage>
</organism>
<dbReference type="EMBL" id="QHLY01000007">
    <property type="protein sequence ID" value="PXA70665.1"/>
    <property type="molecule type" value="Genomic_DNA"/>
</dbReference>
<evidence type="ECO:0000313" key="4">
    <source>
        <dbReference type="Proteomes" id="UP000246722"/>
    </source>
</evidence>
<name>A0A317ZVY4_9MICO</name>
<evidence type="ECO:0000313" key="3">
    <source>
        <dbReference type="EMBL" id="PXA70665.1"/>
    </source>
</evidence>
<evidence type="ECO:0000256" key="1">
    <source>
        <dbReference type="SAM" id="MobiDB-lite"/>
    </source>
</evidence>
<feature type="compositionally biased region" description="Polar residues" evidence="1">
    <location>
        <begin position="103"/>
        <end position="113"/>
    </location>
</feature>
<keyword evidence="2" id="KW-0472">Membrane</keyword>
<feature type="region of interest" description="Disordered" evidence="1">
    <location>
        <begin position="88"/>
        <end position="113"/>
    </location>
</feature>
<feature type="transmembrane region" description="Helical" evidence="2">
    <location>
        <begin position="38"/>
        <end position="57"/>
    </location>
</feature>
<dbReference type="AlphaFoldDB" id="A0A317ZVY4"/>
<keyword evidence="2" id="KW-0812">Transmembrane</keyword>
<accession>A0A317ZVY4</accession>
<sequence>MGPLAGGVVLLVCSIYLTGQVIINWDAYTAAMPGKQGLPYLLWLATIAALALGLCTIGPRRRYLAATTPAQRAVFEAELRVEMRLRRAGLPPAPPIPDAETPSASDAPTTPAS</sequence>
<protein>
    <submittedName>
        <fullName evidence="3">Uncharacterized protein</fullName>
    </submittedName>
</protein>
<gene>
    <name evidence="3" type="ORF">CTB96_06160</name>
</gene>
<keyword evidence="2" id="KW-1133">Transmembrane helix</keyword>
<keyword evidence="4" id="KW-1185">Reference proteome</keyword>
<reference evidence="3 4" key="1">
    <citation type="submission" date="2018-05" db="EMBL/GenBank/DDBJ databases">
        <title>Genetic diversity of glacier-inhabiting Cryobacterium bacteria in China and description of Cryobacterium mengkeensis sp. nov. and Arthrobacter glacialis sp. nov.</title>
        <authorList>
            <person name="Liu Q."/>
            <person name="Xin Y.-H."/>
        </authorList>
    </citation>
    <scope>NUCLEOTIDE SEQUENCE [LARGE SCALE GENOMIC DNA]</scope>
    <source>
        <strain evidence="3 4">SK-1</strain>
    </source>
</reference>
<evidence type="ECO:0000256" key="2">
    <source>
        <dbReference type="SAM" id="Phobius"/>
    </source>
</evidence>
<proteinExistence type="predicted"/>
<comment type="caution">
    <text evidence="3">The sequence shown here is derived from an EMBL/GenBank/DDBJ whole genome shotgun (WGS) entry which is preliminary data.</text>
</comment>
<dbReference type="Proteomes" id="UP000246722">
    <property type="component" value="Unassembled WGS sequence"/>
</dbReference>